<evidence type="ECO:0000256" key="3">
    <source>
        <dbReference type="SAM" id="SignalP"/>
    </source>
</evidence>
<keyword evidence="3" id="KW-0732">Signal</keyword>
<comment type="caution">
    <text evidence="4">The sequence shown here is derived from an EMBL/GenBank/DDBJ whole genome shotgun (WGS) entry which is preliminary data.</text>
</comment>
<dbReference type="RefSeq" id="WP_151513827.1">
    <property type="nucleotide sequence ID" value="NZ_VYUA01000065.1"/>
</dbReference>
<reference evidence="4 5" key="1">
    <citation type="submission" date="2019-09" db="EMBL/GenBank/DDBJ databases">
        <authorList>
            <person name="Liu P."/>
        </authorList>
    </citation>
    <scope>NUCLEOTIDE SEQUENCE [LARGE SCALE GENOMIC DNA]</scope>
    <source>
        <strain evidence="4 5">TRM68085</strain>
    </source>
</reference>
<feature type="compositionally biased region" description="Gly residues" evidence="1">
    <location>
        <begin position="544"/>
        <end position="559"/>
    </location>
</feature>
<feature type="chain" id="PRO_5024861531" evidence="3">
    <location>
        <begin position="38"/>
        <end position="595"/>
    </location>
</feature>
<keyword evidence="5" id="KW-1185">Reference proteome</keyword>
<evidence type="ECO:0000313" key="5">
    <source>
        <dbReference type="Proteomes" id="UP000326907"/>
    </source>
</evidence>
<dbReference type="AlphaFoldDB" id="A0A5N5EDB6"/>
<keyword evidence="2" id="KW-0812">Transmembrane</keyword>
<name>A0A5N5EDB6_9ACTN</name>
<keyword evidence="2" id="KW-1133">Transmembrane helix</keyword>
<organism evidence="4 5">
    <name type="scientific">Streptomyces arboris</name>
    <dbReference type="NCBI Taxonomy" id="2600619"/>
    <lineage>
        <taxon>Bacteria</taxon>
        <taxon>Bacillati</taxon>
        <taxon>Actinomycetota</taxon>
        <taxon>Actinomycetes</taxon>
        <taxon>Kitasatosporales</taxon>
        <taxon>Streptomycetaceae</taxon>
        <taxon>Streptomyces</taxon>
    </lineage>
</organism>
<proteinExistence type="predicted"/>
<gene>
    <name evidence="4" type="ORF">F5983_34920</name>
</gene>
<feature type="signal peptide" evidence="3">
    <location>
        <begin position="1"/>
        <end position="37"/>
    </location>
</feature>
<feature type="compositionally biased region" description="Gly residues" evidence="1">
    <location>
        <begin position="487"/>
        <end position="505"/>
    </location>
</feature>
<evidence type="ECO:0000313" key="4">
    <source>
        <dbReference type="EMBL" id="KAB2587973.1"/>
    </source>
</evidence>
<feature type="region of interest" description="Disordered" evidence="1">
    <location>
        <begin position="484"/>
        <end position="560"/>
    </location>
</feature>
<dbReference type="InterPro" id="IPR006311">
    <property type="entry name" value="TAT_signal"/>
</dbReference>
<keyword evidence="2" id="KW-0472">Membrane</keyword>
<dbReference type="Proteomes" id="UP000326907">
    <property type="component" value="Unassembled WGS sequence"/>
</dbReference>
<evidence type="ECO:0000256" key="2">
    <source>
        <dbReference type="SAM" id="Phobius"/>
    </source>
</evidence>
<feature type="transmembrane region" description="Helical" evidence="2">
    <location>
        <begin position="565"/>
        <end position="586"/>
    </location>
</feature>
<dbReference type="EMBL" id="VYUA01000065">
    <property type="protein sequence ID" value="KAB2587973.1"/>
    <property type="molecule type" value="Genomic_DNA"/>
</dbReference>
<evidence type="ECO:0000256" key="1">
    <source>
        <dbReference type="SAM" id="MobiDB-lite"/>
    </source>
</evidence>
<feature type="compositionally biased region" description="Low complexity" evidence="1">
    <location>
        <begin position="515"/>
        <end position="543"/>
    </location>
</feature>
<dbReference type="PROSITE" id="PS51318">
    <property type="entry name" value="TAT"/>
    <property type="match status" value="1"/>
</dbReference>
<sequence>MTRFSPRTALRRAAGSLAAAGLLAAASLAGAAAPAQAADLPVLAIGGPAETALHPYPESGEPLHSTLGLTLNNPGADEEDDDYETEFTLTFDLSGIVGVADVAVEDTSDCKVTGTKAVCRDQGIWAGLRGVDDLLLTAAQGSEDGDTGTIRVTGQSKGATFTPFTTQVTVGGADLVMEELPFKEQTNVGDRQKAPITFTNRGTRAADGVLLGLVYSRGLDIPERYSNCEYTEDGPDSRGVGWTTALCSVQGSFEAGATYTLATPLTIEVTDRAFYDMFVYSIHENSAAQRTAQRAGAPFARGTGAVLKAVPVKTPAKKGATARGGDLNPWDNLHEADFRTKNTADFVAYGDKVAGAEGSTVTADIGFRNEGPAWVSYLRSGENVATLDFTVPPGTTVTAKPDRCRAVTAGGGYREDQKSPAPRYICDTSMTVKDGGGLDLPFELRIDRSTVGAEGAVTIRSPWLQEPKLAFDPKPANNTAYVIVNGEGEGGDSGSTTGGTDGGSGEPSTPPTSAPGPDSSESASGTTGPSESATSTPSATSGEGSAGTAGGSGGGGGLASTGSTVLIASGTAAAALAAGLVLFTAARRRAAAQHA</sequence>
<protein>
    <submittedName>
        <fullName evidence="4">Peptidase</fullName>
    </submittedName>
</protein>
<accession>A0A5N5EDB6</accession>